<sequence>MAPKQPIRAVGSARPSHLMFTGGIGAIVDLPNMAALIGGLDDWEPHYRNDTRVVLEPRLLDEVRRKVGRKVGELRLIPLSEEDDKTNIGVPARPFPAWLRCTKCNRLDSIESKNFTYVNDKRKRPDLARFEHRNCGGKKDYKAVPARFLLACRAGHLDEFPYAWFVHRAAPCPKAEKPRLTMLDRAGNRAVNVLIKCEDCGSDRNLRDAMGELGKANLPGCRGRHPHLNTFDDCLEDLSPLIVGASNLWFPQTASVLSVPPDSADKLAALVADHWETLQMVATLSAEQMAPLMRSLPQLKPFAEFEAAELRAAMDAYTPGAQDTERRDLLEPEWKALTAKTLPDDGRNFTAVRDPEGVPERLKPFFTDVVRAERLREVRAFYGFTRLDAPDPEQPDLVPTAPVSRHEPTWVPTSEVFGEGLFLRIDADALRQWTAKVESSSAVQRLQSAWLKFRENRHSNRLTGGFDPMAGWPGTGYVVLHTLSHLLIRSIALECGYNSASLAERIYSKGDQAGILIYTAVPDAEGTLGGLVSLAEPNQLTRIVGKALTGAERCSGDPVCADHLPADPADSLHGAACHSCLFVSETTCERGNRFLDRRFVTDLGDDLAFFPSWA</sequence>
<accession>A0ABP4TTF5</accession>
<dbReference type="EMBL" id="BAAAQF010000023">
    <property type="protein sequence ID" value="GAA1691398.1"/>
    <property type="molecule type" value="Genomic_DNA"/>
</dbReference>
<comment type="caution">
    <text evidence="2">The sequence shown here is derived from an EMBL/GenBank/DDBJ whole genome shotgun (WGS) entry which is preliminary data.</text>
</comment>
<feature type="domain" description="MrfA-like Zn-binding" evidence="1">
    <location>
        <begin position="483"/>
        <end position="581"/>
    </location>
</feature>
<reference evidence="3" key="1">
    <citation type="journal article" date="2019" name="Int. J. Syst. Evol. Microbiol.">
        <title>The Global Catalogue of Microorganisms (GCM) 10K type strain sequencing project: providing services to taxonomists for standard genome sequencing and annotation.</title>
        <authorList>
            <consortium name="The Broad Institute Genomics Platform"/>
            <consortium name="The Broad Institute Genome Sequencing Center for Infectious Disease"/>
            <person name="Wu L."/>
            <person name="Ma J."/>
        </authorList>
    </citation>
    <scope>NUCLEOTIDE SEQUENCE [LARGE SCALE GENOMIC DNA]</scope>
    <source>
        <strain evidence="3">JCM 16001</strain>
    </source>
</reference>
<dbReference type="Pfam" id="PF09369">
    <property type="entry name" value="MZB"/>
    <property type="match status" value="1"/>
</dbReference>
<evidence type="ECO:0000313" key="3">
    <source>
        <dbReference type="Proteomes" id="UP001499851"/>
    </source>
</evidence>
<dbReference type="Proteomes" id="UP001499851">
    <property type="component" value="Unassembled WGS sequence"/>
</dbReference>
<protein>
    <submittedName>
        <fullName evidence="2">DUF1998 domain-containing protein</fullName>
    </submittedName>
</protein>
<name>A0ABP4TTF5_9ACTN</name>
<proteinExistence type="predicted"/>
<dbReference type="InterPro" id="IPR018973">
    <property type="entry name" value="MZB"/>
</dbReference>
<evidence type="ECO:0000313" key="2">
    <source>
        <dbReference type="EMBL" id="GAA1691398.1"/>
    </source>
</evidence>
<dbReference type="NCBIfam" id="NF038324">
    <property type="entry name" value="DrmB_fam"/>
    <property type="match status" value="1"/>
</dbReference>
<dbReference type="RefSeq" id="WP_344491217.1">
    <property type="nucleotide sequence ID" value="NZ_BAAAQF010000023.1"/>
</dbReference>
<gene>
    <name evidence="2" type="ORF">GCM10009830_43940</name>
</gene>
<dbReference type="InterPro" id="IPR047721">
    <property type="entry name" value="DrmB"/>
</dbReference>
<evidence type="ECO:0000259" key="1">
    <source>
        <dbReference type="Pfam" id="PF09369"/>
    </source>
</evidence>
<keyword evidence="3" id="KW-1185">Reference proteome</keyword>
<organism evidence="2 3">
    <name type="scientific">Glycomyces endophyticus</name>
    <dbReference type="NCBI Taxonomy" id="480996"/>
    <lineage>
        <taxon>Bacteria</taxon>
        <taxon>Bacillati</taxon>
        <taxon>Actinomycetota</taxon>
        <taxon>Actinomycetes</taxon>
        <taxon>Glycomycetales</taxon>
        <taxon>Glycomycetaceae</taxon>
        <taxon>Glycomyces</taxon>
    </lineage>
</organism>